<feature type="chain" id="PRO_5018631014" description="DUF7888 domain-containing protein" evidence="1">
    <location>
        <begin position="22"/>
        <end position="209"/>
    </location>
</feature>
<keyword evidence="1" id="KW-0732">Signal</keyword>
<dbReference type="OrthoDB" id="3478218at2759"/>
<organism evidence="3 4">
    <name type="scientific">Aspergillus turcosus</name>
    <dbReference type="NCBI Taxonomy" id="1245748"/>
    <lineage>
        <taxon>Eukaryota</taxon>
        <taxon>Fungi</taxon>
        <taxon>Dikarya</taxon>
        <taxon>Ascomycota</taxon>
        <taxon>Pezizomycotina</taxon>
        <taxon>Eurotiomycetes</taxon>
        <taxon>Eurotiomycetidae</taxon>
        <taxon>Eurotiales</taxon>
        <taxon>Aspergillaceae</taxon>
        <taxon>Aspergillus</taxon>
        <taxon>Aspergillus subgen. Fumigati</taxon>
    </lineage>
</organism>
<dbReference type="PANTHER" id="PTHR40845:SF1">
    <property type="match status" value="1"/>
</dbReference>
<protein>
    <recommendedName>
        <fullName evidence="2">DUF7888 domain-containing protein</fullName>
    </recommendedName>
</protein>
<dbReference type="PANTHER" id="PTHR40845">
    <property type="match status" value="1"/>
</dbReference>
<dbReference type="Pfam" id="PF25411">
    <property type="entry name" value="DUF7888"/>
    <property type="match status" value="1"/>
</dbReference>
<evidence type="ECO:0000256" key="1">
    <source>
        <dbReference type="SAM" id="SignalP"/>
    </source>
</evidence>
<feature type="domain" description="DUF7888" evidence="2">
    <location>
        <begin position="70"/>
        <end position="196"/>
    </location>
</feature>
<dbReference type="Proteomes" id="UP000215289">
    <property type="component" value="Unassembled WGS sequence"/>
</dbReference>
<evidence type="ECO:0000313" key="4">
    <source>
        <dbReference type="Proteomes" id="UP000215289"/>
    </source>
</evidence>
<comment type="caution">
    <text evidence="3">The sequence shown here is derived from an EMBL/GenBank/DDBJ whole genome shotgun (WGS) entry which is preliminary data.</text>
</comment>
<dbReference type="EMBL" id="NIDN02000185">
    <property type="protein sequence ID" value="RLL94778.1"/>
    <property type="molecule type" value="Genomic_DNA"/>
</dbReference>
<proteinExistence type="predicted"/>
<reference evidence="3 4" key="1">
    <citation type="submission" date="2018-08" db="EMBL/GenBank/DDBJ databases">
        <title>Draft genome sequences of two Aspergillus turcosus clinical strains isolated from bronchoalveolar lavage fluid: one azole-susceptible and the other azole-resistant.</title>
        <authorList>
            <person name="Parent-Michaud M."/>
            <person name="Dufresne P.J."/>
            <person name="Fournier E."/>
            <person name="Martineau C."/>
            <person name="Moreira S."/>
            <person name="Perkins V."/>
            <person name="De Repentigny L."/>
            <person name="Dufresne S.F."/>
        </authorList>
    </citation>
    <scope>NUCLEOTIDE SEQUENCE [LARGE SCALE GENOMIC DNA]</scope>
    <source>
        <strain evidence="3">HMR AF 1038</strain>
    </source>
</reference>
<accession>A0A3R7F3C0</accession>
<gene>
    <name evidence="3" type="ORF">CFD26_103071</name>
</gene>
<name>A0A3R7F3C0_9EURO</name>
<sequence>MRSLGVAFLAVLATVVANVAAAPMPTNNTVSVAIKGINISKSLDGHLHKRQSITINADVDAETGAELEASGAAEDIISNIIQLVVQAMEAYSSEAAAQRSEFTQQTVQNMLSRNPNDEVYAAAVCYDESWGVANYNGLSDVVTLTVSTALGDSTYDCMYMEYGNSFYIYGDGGYENLAYDYYTAYCSMNSADTLTCIPFSNEAEVGATR</sequence>
<dbReference type="STRING" id="1245748.A0A3R7F3C0"/>
<keyword evidence="4" id="KW-1185">Reference proteome</keyword>
<feature type="signal peptide" evidence="1">
    <location>
        <begin position="1"/>
        <end position="21"/>
    </location>
</feature>
<dbReference type="InterPro" id="IPR057210">
    <property type="entry name" value="DUF7888"/>
</dbReference>
<evidence type="ECO:0000313" key="3">
    <source>
        <dbReference type="EMBL" id="RLL94778.1"/>
    </source>
</evidence>
<dbReference type="AlphaFoldDB" id="A0A3R7F3C0"/>
<evidence type="ECO:0000259" key="2">
    <source>
        <dbReference type="Pfam" id="PF25411"/>
    </source>
</evidence>